<dbReference type="PANTHER" id="PTHR33570:SF2">
    <property type="entry name" value="CARBOXYMUCONOLACTONE DECARBOXYLASE-LIKE DOMAIN-CONTAINING PROTEIN"/>
    <property type="match status" value="1"/>
</dbReference>
<dbReference type="GO" id="GO:0051920">
    <property type="term" value="F:peroxiredoxin activity"/>
    <property type="evidence" value="ECO:0007669"/>
    <property type="project" value="InterPro"/>
</dbReference>
<dbReference type="PANTHER" id="PTHR33570">
    <property type="entry name" value="4-CARBOXYMUCONOLACTONE DECARBOXYLASE FAMILY PROTEIN"/>
    <property type="match status" value="1"/>
</dbReference>
<sequence>MEDITLSERRAIGAKIRKEVLGANHTQNNANPHLFDTVFLEYTEDVCWGNVWNRDGLTRATRSMLNLAMLASLGRWHEFEVHTRGAVNNGVTEEEIAEVVLQAGVYAGIPVAAEGLRRAKAVVLDLKAKAAATA</sequence>
<dbReference type="Gene3D" id="1.20.1290.10">
    <property type="entry name" value="AhpD-like"/>
    <property type="match status" value="1"/>
</dbReference>
<feature type="domain" description="Carboxymuconolactone decarboxylase-like" evidence="1">
    <location>
        <begin position="39"/>
        <end position="120"/>
    </location>
</feature>
<keyword evidence="2" id="KW-0456">Lyase</keyword>
<dbReference type="EC" id="4.1.1.44" evidence="2"/>
<accession>A0AB73IIK6</accession>
<dbReference type="AlphaFoldDB" id="A0AB73IIK6"/>
<dbReference type="GeneID" id="97031826"/>
<evidence type="ECO:0000259" key="1">
    <source>
        <dbReference type="Pfam" id="PF02627"/>
    </source>
</evidence>
<reference evidence="2 4" key="1">
    <citation type="submission" date="2023-07" db="EMBL/GenBank/DDBJ databases">
        <title>Sorghum-associated microbial communities from plants grown in Nebraska, USA.</title>
        <authorList>
            <person name="Schachtman D."/>
        </authorList>
    </citation>
    <scope>NUCLEOTIDE SEQUENCE</scope>
    <source>
        <strain evidence="3 4">DS1039</strain>
        <strain evidence="2">DS1061</strain>
    </source>
</reference>
<proteinExistence type="predicted"/>
<dbReference type="GO" id="GO:0047575">
    <property type="term" value="F:4-carboxymuconolactone decarboxylase activity"/>
    <property type="evidence" value="ECO:0007669"/>
    <property type="project" value="UniProtKB-EC"/>
</dbReference>
<evidence type="ECO:0000313" key="2">
    <source>
        <dbReference type="EMBL" id="MDP9649801.1"/>
    </source>
</evidence>
<comment type="caution">
    <text evidence="2">The sequence shown here is derived from an EMBL/GenBank/DDBJ whole genome shotgun (WGS) entry which is preliminary data.</text>
</comment>
<dbReference type="Pfam" id="PF02627">
    <property type="entry name" value="CMD"/>
    <property type="match status" value="1"/>
</dbReference>
<organism evidence="2 5">
    <name type="scientific">Paraburkholderia caledonica</name>
    <dbReference type="NCBI Taxonomy" id="134536"/>
    <lineage>
        <taxon>Bacteria</taxon>
        <taxon>Pseudomonadati</taxon>
        <taxon>Pseudomonadota</taxon>
        <taxon>Betaproteobacteria</taxon>
        <taxon>Burkholderiales</taxon>
        <taxon>Burkholderiaceae</taxon>
        <taxon>Paraburkholderia</taxon>
    </lineage>
</organism>
<dbReference type="Proteomes" id="UP001185254">
    <property type="component" value="Unassembled WGS sequence"/>
</dbReference>
<evidence type="ECO:0000313" key="4">
    <source>
        <dbReference type="Proteomes" id="UP001185254"/>
    </source>
</evidence>
<dbReference type="InterPro" id="IPR029032">
    <property type="entry name" value="AhpD-like"/>
</dbReference>
<gene>
    <name evidence="3" type="ORF">J2776_003382</name>
    <name evidence="2" type="ORF">J2793_005269</name>
</gene>
<evidence type="ECO:0000313" key="3">
    <source>
        <dbReference type="EMBL" id="MDR6376682.1"/>
    </source>
</evidence>
<dbReference type="Proteomes" id="UP001229486">
    <property type="component" value="Unassembled WGS sequence"/>
</dbReference>
<protein>
    <submittedName>
        <fullName evidence="2">4-carboxymuconolactone decarboxylase</fullName>
        <ecNumber evidence="2">4.1.1.44</ecNumber>
    </submittedName>
</protein>
<keyword evidence="4" id="KW-1185">Reference proteome</keyword>
<dbReference type="EMBL" id="JAURTK010000007">
    <property type="protein sequence ID" value="MDP9649801.1"/>
    <property type="molecule type" value="Genomic_DNA"/>
</dbReference>
<dbReference type="EMBL" id="JAVDQN010000002">
    <property type="protein sequence ID" value="MDR6376682.1"/>
    <property type="molecule type" value="Genomic_DNA"/>
</dbReference>
<dbReference type="InterPro" id="IPR003779">
    <property type="entry name" value="CMD-like"/>
</dbReference>
<name>A0AB73IIK6_9BURK</name>
<evidence type="ECO:0000313" key="5">
    <source>
        <dbReference type="Proteomes" id="UP001229486"/>
    </source>
</evidence>
<dbReference type="SUPFAM" id="SSF69118">
    <property type="entry name" value="AhpD-like"/>
    <property type="match status" value="1"/>
</dbReference>
<dbReference type="RefSeq" id="WP_020067701.1">
    <property type="nucleotide sequence ID" value="NZ_JAQQDN010000006.1"/>
</dbReference>
<dbReference type="InterPro" id="IPR052512">
    <property type="entry name" value="4CMD/NDH-1_regulator"/>
</dbReference>